<reference evidence="11 12" key="1">
    <citation type="submission" date="2019-01" db="EMBL/GenBank/DDBJ databases">
        <title>Genomic insights into a novel species Rhodoferax sp.</title>
        <authorList>
            <person name="Jin L."/>
        </authorList>
    </citation>
    <scope>NUCLEOTIDE SEQUENCE [LARGE SCALE GENOMIC DNA]</scope>
    <source>
        <strain evidence="11 12">CHu59-6-5</strain>
    </source>
</reference>
<dbReference type="Proteomes" id="UP000316798">
    <property type="component" value="Chromosome"/>
</dbReference>
<evidence type="ECO:0000256" key="3">
    <source>
        <dbReference type="ARBA" id="ARBA00022963"/>
    </source>
</evidence>
<dbReference type="PANTHER" id="PTHR48075">
    <property type="entry name" value="3-HYDROXYACYL-COA DEHYDROGENASE FAMILY PROTEIN"/>
    <property type="match status" value="1"/>
</dbReference>
<dbReference type="InterPro" id="IPR008927">
    <property type="entry name" value="6-PGluconate_DH-like_C_sf"/>
</dbReference>
<name>A0A515DFC0_9BURK</name>
<dbReference type="InterPro" id="IPR036291">
    <property type="entry name" value="NAD(P)-bd_dom_sf"/>
</dbReference>
<keyword evidence="3" id="KW-0442">Lipid degradation</keyword>
<dbReference type="Gene3D" id="3.40.50.720">
    <property type="entry name" value="NAD(P)-binding Rossmann-like Domain"/>
    <property type="match status" value="1"/>
</dbReference>
<feature type="domain" description="3-hydroxyacyl-CoA dehydrogenase NAD binding" evidence="10">
    <location>
        <begin position="97"/>
        <end position="217"/>
    </location>
</feature>
<dbReference type="GO" id="GO:0070403">
    <property type="term" value="F:NAD+ binding"/>
    <property type="evidence" value="ECO:0007669"/>
    <property type="project" value="InterPro"/>
</dbReference>
<dbReference type="PANTHER" id="PTHR48075:SF7">
    <property type="entry name" value="3-HYDROXYACYL-COA DEHYDROGENASE-RELATED"/>
    <property type="match status" value="1"/>
</dbReference>
<dbReference type="SUPFAM" id="SSF51735">
    <property type="entry name" value="NAD(P)-binding Rossmann-fold domains"/>
    <property type="match status" value="1"/>
</dbReference>
<evidence type="ECO:0000313" key="11">
    <source>
        <dbReference type="EMBL" id="QDL39111.1"/>
    </source>
</evidence>
<evidence type="ECO:0000256" key="2">
    <source>
        <dbReference type="ARBA" id="ARBA00022832"/>
    </source>
</evidence>
<evidence type="ECO:0000313" key="12">
    <source>
        <dbReference type="Proteomes" id="UP000316798"/>
    </source>
</evidence>
<dbReference type="Pfam" id="PF00725">
    <property type="entry name" value="3HCDH"/>
    <property type="match status" value="1"/>
</dbReference>
<dbReference type="Gene3D" id="1.10.1040.50">
    <property type="match status" value="1"/>
</dbReference>
<organism evidence="11 12">
    <name type="scientific">Rhodoferax sediminis</name>
    <dbReference type="NCBI Taxonomy" id="2509614"/>
    <lineage>
        <taxon>Bacteria</taxon>
        <taxon>Pseudomonadati</taxon>
        <taxon>Pseudomonadota</taxon>
        <taxon>Betaproteobacteria</taxon>
        <taxon>Burkholderiales</taxon>
        <taxon>Comamonadaceae</taxon>
        <taxon>Rhodoferax</taxon>
    </lineage>
</organism>
<proteinExistence type="predicted"/>
<keyword evidence="5" id="KW-0520">NAD</keyword>
<evidence type="ECO:0000259" key="10">
    <source>
        <dbReference type="Pfam" id="PF02737"/>
    </source>
</evidence>
<dbReference type="InterPro" id="IPR029045">
    <property type="entry name" value="ClpP/crotonase-like_dom_sf"/>
</dbReference>
<feature type="region of interest" description="Disordered" evidence="8">
    <location>
        <begin position="44"/>
        <end position="68"/>
    </location>
</feature>
<keyword evidence="2" id="KW-0276">Fatty acid metabolism</keyword>
<feature type="domain" description="3-hydroxyacyl-CoA dehydrogenase NAD binding" evidence="10">
    <location>
        <begin position="8"/>
        <end position="42"/>
    </location>
</feature>
<evidence type="ECO:0000256" key="7">
    <source>
        <dbReference type="ARBA" id="ARBA00049556"/>
    </source>
</evidence>
<dbReference type="InterPro" id="IPR006108">
    <property type="entry name" value="3HC_DH_C"/>
</dbReference>
<comment type="pathway">
    <text evidence="1">Lipid metabolism; fatty acid beta-oxidation.</text>
</comment>
<dbReference type="AlphaFoldDB" id="A0A515DFC0"/>
<keyword evidence="12" id="KW-1185">Reference proteome</keyword>
<sequence length="826" mass="88940">MNRFQVRKVAVLGAGVMGAQIAAHLVNVRVPVVLFDLPENKAPTLPASRGSLPPEGAGSALGRPGGGTGAKNGIVTRAIEGLKKLKPSPLGVADDAVLIQQANYEEHMDVLKECDLVIEAIAERMDWKLDLYRKIAPFLAPHAIVASNTSGLSITKLSEALPEEIKPRFCGIHFFNPPRYMYLVELINAPTTEPQILDDLETFVTSGLGKGVVRAHDTPNFIANRVGIAGMLATLKEVDNFGLTFDVVDDLTGKKLGRASSGTFRTADVVGLDTMAHVIETLQNNLNEQSDPFYASFGTPEVLKALLELGNLGQKTKAGFYKKVGRDVLRFDLASKDYVPAGAKADEVYARMLKKPAGERLKLLRNSEGAQGKFLWAILRNSFHYAAVHLATIAETARDVDQAMRWGFGMQQGPFELWQEAGWLEVAKMVQEDIDAGKALSRAPLPDWVFNGPVPEAGGVHTAAGSWSASAQKFIARRALPVYARQHFPEKLRGESLPDFRAAGKTLHEDAAIRLWTLDDEVVIASIKTKMHAISPDVAEGLSLAVDLAEKDYQGVVIWSGDEPFSVGADLQAMLPGFMVGGVAAIDEVEHELQRIMLKLRYANVPVVSALRGMALGGGCELAVYSARRVAHMESYIGLVEVGVGLVPGAGGLTYIARQAAENAATSTGKDLLPFLTEGFTAAAMAKVGTSALESRKLGYLLDSDLIVPNKDELLFVALNEAKAMALAGYRAPPRRQFPVAGRSGKATIQGQLVNMRDGGFISQHDFYIASLIAGVVTGGDVDAGTLVTEEYLMTLERRAFGALLAHPKTQERIMGMLSTGKPVRN</sequence>
<evidence type="ECO:0000256" key="4">
    <source>
        <dbReference type="ARBA" id="ARBA00023002"/>
    </source>
</evidence>
<dbReference type="CDD" id="cd06558">
    <property type="entry name" value="crotonase-like"/>
    <property type="match status" value="1"/>
</dbReference>
<dbReference type="SUPFAM" id="SSF48179">
    <property type="entry name" value="6-phosphogluconate dehydrogenase C-terminal domain-like"/>
    <property type="match status" value="2"/>
</dbReference>
<dbReference type="KEGG" id="rhf:EUB48_18745"/>
<feature type="domain" description="3-hydroxyacyl-CoA dehydrogenase C-terminal" evidence="9">
    <location>
        <begin position="221"/>
        <end position="322"/>
    </location>
</feature>
<dbReference type="GO" id="GO:0006635">
    <property type="term" value="P:fatty acid beta-oxidation"/>
    <property type="evidence" value="ECO:0007669"/>
    <property type="project" value="UniProtKB-UniPathway"/>
</dbReference>
<dbReference type="Gene3D" id="3.90.226.10">
    <property type="entry name" value="2-enoyl-CoA Hydratase, Chain A, domain 1"/>
    <property type="match status" value="1"/>
</dbReference>
<evidence type="ECO:0000256" key="5">
    <source>
        <dbReference type="ARBA" id="ARBA00023027"/>
    </source>
</evidence>
<dbReference type="GO" id="GO:0003857">
    <property type="term" value="F:(3S)-3-hydroxyacyl-CoA dehydrogenase (NAD+) activity"/>
    <property type="evidence" value="ECO:0007669"/>
    <property type="project" value="UniProtKB-EC"/>
</dbReference>
<dbReference type="SUPFAM" id="SSF52096">
    <property type="entry name" value="ClpP/crotonase"/>
    <property type="match status" value="1"/>
</dbReference>
<comment type="catalytic activity">
    <reaction evidence="7">
        <text>a (3S)-3-hydroxyacyl-CoA + NAD(+) = a 3-oxoacyl-CoA + NADH + H(+)</text>
        <dbReference type="Rhea" id="RHEA:22432"/>
        <dbReference type="ChEBI" id="CHEBI:15378"/>
        <dbReference type="ChEBI" id="CHEBI:57318"/>
        <dbReference type="ChEBI" id="CHEBI:57540"/>
        <dbReference type="ChEBI" id="CHEBI:57945"/>
        <dbReference type="ChEBI" id="CHEBI:90726"/>
        <dbReference type="EC" id="1.1.1.35"/>
    </reaction>
</comment>
<keyword evidence="4" id="KW-0560">Oxidoreductase</keyword>
<gene>
    <name evidence="11" type="ORF">EUB48_18745</name>
</gene>
<dbReference type="Pfam" id="PF02737">
    <property type="entry name" value="3HCDH_N"/>
    <property type="match status" value="2"/>
</dbReference>
<protein>
    <submittedName>
        <fullName evidence="11">3-hydroxyacyl-CoA dehydrogenase/enoyl-CoA hydratase family protein</fullName>
    </submittedName>
</protein>
<accession>A0A515DFC0</accession>
<dbReference type="OrthoDB" id="5287258at2"/>
<keyword evidence="6" id="KW-0443">Lipid metabolism</keyword>
<dbReference type="Pfam" id="PF00378">
    <property type="entry name" value="ECH_1"/>
    <property type="match status" value="1"/>
</dbReference>
<dbReference type="EMBL" id="CP035503">
    <property type="protein sequence ID" value="QDL39111.1"/>
    <property type="molecule type" value="Genomic_DNA"/>
</dbReference>
<evidence type="ECO:0000259" key="9">
    <source>
        <dbReference type="Pfam" id="PF00725"/>
    </source>
</evidence>
<evidence type="ECO:0000256" key="6">
    <source>
        <dbReference type="ARBA" id="ARBA00023098"/>
    </source>
</evidence>
<dbReference type="InterPro" id="IPR001753">
    <property type="entry name" value="Enoyl-CoA_hydra/iso"/>
</dbReference>
<dbReference type="InterPro" id="IPR006176">
    <property type="entry name" value="3-OHacyl-CoA_DH_NAD-bd"/>
</dbReference>
<evidence type="ECO:0000256" key="8">
    <source>
        <dbReference type="SAM" id="MobiDB-lite"/>
    </source>
</evidence>
<dbReference type="RefSeq" id="WP_142820609.1">
    <property type="nucleotide sequence ID" value="NZ_CP035503.1"/>
</dbReference>
<evidence type="ECO:0000256" key="1">
    <source>
        <dbReference type="ARBA" id="ARBA00005005"/>
    </source>
</evidence>
<dbReference type="UniPathway" id="UPA00659"/>